<sequence>MTLDTLSAFFGWMTVFNFALLAVAGIALMAMRDWASELHARMFGLEAADVRMSYFRWLATYKILALVFAFVPWLALQMI</sequence>
<dbReference type="AlphaFoldDB" id="A0A1I4JU42"/>
<feature type="transmembrane region" description="Helical" evidence="1">
    <location>
        <begin position="12"/>
        <end position="34"/>
    </location>
</feature>
<dbReference type="RefSeq" id="WP_093091722.1">
    <property type="nucleotide sequence ID" value="NZ_FOTQ01000001.1"/>
</dbReference>
<proteinExistence type="predicted"/>
<evidence type="ECO:0000313" key="3">
    <source>
        <dbReference type="EMBL" id="SFL69763.1"/>
    </source>
</evidence>
<dbReference type="Pfam" id="PF21742">
    <property type="entry name" value="DUF6868"/>
    <property type="match status" value="1"/>
</dbReference>
<name>A0A1I4JU42_9RHOB</name>
<dbReference type="InterPro" id="IPR049220">
    <property type="entry name" value="DUF6868"/>
</dbReference>
<dbReference type="EMBL" id="FOTQ01000001">
    <property type="protein sequence ID" value="SFL69763.1"/>
    <property type="molecule type" value="Genomic_DNA"/>
</dbReference>
<keyword evidence="4" id="KW-1185">Reference proteome</keyword>
<accession>A0A1I4JU42</accession>
<organism evidence="3 4">
    <name type="scientific">Shimia aestuarii</name>
    <dbReference type="NCBI Taxonomy" id="254406"/>
    <lineage>
        <taxon>Bacteria</taxon>
        <taxon>Pseudomonadati</taxon>
        <taxon>Pseudomonadota</taxon>
        <taxon>Alphaproteobacteria</taxon>
        <taxon>Rhodobacterales</taxon>
        <taxon>Roseobacteraceae</taxon>
    </lineage>
</organism>
<evidence type="ECO:0000256" key="1">
    <source>
        <dbReference type="SAM" id="Phobius"/>
    </source>
</evidence>
<gene>
    <name evidence="3" type="ORF">SAMN04488042_1011165</name>
</gene>
<evidence type="ECO:0000259" key="2">
    <source>
        <dbReference type="Pfam" id="PF21742"/>
    </source>
</evidence>
<keyword evidence="1" id="KW-0812">Transmembrane</keyword>
<dbReference type="STRING" id="254406.SAMN04488042_1011165"/>
<feature type="domain" description="DUF6868" evidence="2">
    <location>
        <begin position="1"/>
        <end position="79"/>
    </location>
</feature>
<protein>
    <recommendedName>
        <fullName evidence="2">DUF6868 domain-containing protein</fullName>
    </recommendedName>
</protein>
<keyword evidence="1" id="KW-0472">Membrane</keyword>
<feature type="transmembrane region" description="Helical" evidence="1">
    <location>
        <begin position="54"/>
        <end position="76"/>
    </location>
</feature>
<dbReference type="Proteomes" id="UP000199144">
    <property type="component" value="Unassembled WGS sequence"/>
</dbReference>
<evidence type="ECO:0000313" key="4">
    <source>
        <dbReference type="Proteomes" id="UP000199144"/>
    </source>
</evidence>
<reference evidence="3 4" key="1">
    <citation type="submission" date="2016-10" db="EMBL/GenBank/DDBJ databases">
        <authorList>
            <person name="de Groot N.N."/>
        </authorList>
    </citation>
    <scope>NUCLEOTIDE SEQUENCE [LARGE SCALE GENOMIC DNA]</scope>
    <source>
        <strain evidence="3 4">DSM 15283</strain>
    </source>
</reference>
<keyword evidence="1" id="KW-1133">Transmembrane helix</keyword>
<dbReference type="OrthoDB" id="5918912at2"/>